<keyword evidence="1" id="KW-0812">Transmembrane</keyword>
<dbReference type="RefSeq" id="WP_329779571.1">
    <property type="nucleotide sequence ID" value="NZ_JAYJJQ010000016.1"/>
</dbReference>
<dbReference type="InterPro" id="IPR041411">
    <property type="entry name" value="Ldi"/>
</dbReference>
<evidence type="ECO:0000313" key="4">
    <source>
        <dbReference type="Proteomes" id="UP001299283"/>
    </source>
</evidence>
<protein>
    <recommendedName>
        <fullName evidence="2">Linalool dehydratase/isomerase domain-containing protein</fullName>
    </recommendedName>
</protein>
<gene>
    <name evidence="3" type="ORF">K5L39_15820</name>
</gene>
<sequence>MSSVIADPMCESGLDSHDLPQRSRLNGPVTRRRLRRTLMCYLSVALLGLAPTALGWSTTWQAAGLGLVVPGGGFLVFGWWALAGLAVTLAVLAVSFVLWFATGNVIAPLASWLGAAALASALAVGRDVPAPRFGPAAVVVSIAASIAALTIVSRVIAKHRATRLRLERTAYLPDELGALQRRVIAPDTELRELDDVELGHVRWLLGLGLQPVDKFDGFDIIEQFQPSALRYQLNHVQYALAQVQRHYTPSFHGYLSTAQERLIEKLTLPKVWSYWRLERLWGRLSTDYDPAARENIMLTGWSGICLNTFRATTGSNRFVGPESLLFSLGNPKKSYRHDTHSFQASLMRNFADSPQTVFACEPNWTYSACNIYGLLSVASYDAAFGTTQLDEVAQPFLRGLRAELMNMAGTPVGFRSDYTGIGFPAGTELMFVLAAGWVAPVFPQLARTLWAIACREIFKTNDGGLADYLAKPFMLDSGNYRSTGLPFRAMTLLTARELGDLEVADAAQRALDRFNDPIEVQGQRRFQRGSTYANALATQALLTRPGDWTSLITTSPPAGVRTGPLLEDVPFEAAMVAQAISDGTDLRLVLRAAPAHQPGDAVRLTLSRLRPRSPYTADADGVRLEFNTDDAGRAALPIPVRHRTTVRIAPTP</sequence>
<comment type="caution">
    <text evidence="3">The sequence shown here is derived from an EMBL/GenBank/DDBJ whole genome shotgun (WGS) entry which is preliminary data.</text>
</comment>
<dbReference type="Pfam" id="PF18566">
    <property type="entry name" value="Ldi"/>
    <property type="match status" value="1"/>
</dbReference>
<evidence type="ECO:0000313" key="3">
    <source>
        <dbReference type="EMBL" id="MEB3070653.1"/>
    </source>
</evidence>
<keyword evidence="4" id="KW-1185">Reference proteome</keyword>
<organism evidence="3 4">
    <name type="scientific">[Mycobacterium] vasticus</name>
    <dbReference type="NCBI Taxonomy" id="2875777"/>
    <lineage>
        <taxon>Bacteria</taxon>
        <taxon>Bacillati</taxon>
        <taxon>Actinomycetota</taxon>
        <taxon>Actinomycetes</taxon>
        <taxon>Mycobacteriales</taxon>
        <taxon>Mycobacteriaceae</taxon>
        <taxon>Mycolicibacter</taxon>
    </lineage>
</organism>
<evidence type="ECO:0000256" key="1">
    <source>
        <dbReference type="SAM" id="Phobius"/>
    </source>
</evidence>
<evidence type="ECO:0000259" key="2">
    <source>
        <dbReference type="Pfam" id="PF18566"/>
    </source>
</evidence>
<feature type="transmembrane region" description="Helical" evidence="1">
    <location>
        <begin position="77"/>
        <end position="98"/>
    </location>
</feature>
<reference evidence="3 4" key="1">
    <citation type="submission" date="2023-12" db="EMBL/GenBank/DDBJ databases">
        <title>Description of new species of Mycobacterium terrae complex isolated from sewage at the Sao Paulo Zoological Park Foundation in Brazil.</title>
        <authorList>
            <person name="Romagnoli C.L."/>
            <person name="Conceicao E.C."/>
            <person name="Machado E."/>
            <person name="Barreto L.B.P.F."/>
            <person name="Sharma A."/>
            <person name="Silva N.M."/>
            <person name="Marques L.E."/>
            <person name="Juliana M.A."/>
            <person name="Lourenco M.C.S."/>
            <person name="Digiampietri L.A."/>
            <person name="Suffys P.N."/>
            <person name="Viana-Niero C."/>
        </authorList>
    </citation>
    <scope>NUCLEOTIDE SEQUENCE [LARGE SCALE GENOMIC DNA]</scope>
    <source>
        <strain evidence="3 4">MYC017</strain>
    </source>
</reference>
<feature type="transmembrane region" description="Helical" evidence="1">
    <location>
        <begin position="136"/>
        <end position="157"/>
    </location>
</feature>
<feature type="domain" description="Linalool dehydratase/isomerase" evidence="2">
    <location>
        <begin position="230"/>
        <end position="531"/>
    </location>
</feature>
<feature type="transmembrane region" description="Helical" evidence="1">
    <location>
        <begin position="38"/>
        <end position="57"/>
    </location>
</feature>
<name>A0ABU5YZV4_9MYCO</name>
<keyword evidence="1" id="KW-0472">Membrane</keyword>
<accession>A0ABU5YZV4</accession>
<feature type="transmembrane region" description="Helical" evidence="1">
    <location>
        <begin position="105"/>
        <end position="124"/>
    </location>
</feature>
<dbReference type="Proteomes" id="UP001299283">
    <property type="component" value="Unassembled WGS sequence"/>
</dbReference>
<proteinExistence type="predicted"/>
<dbReference type="EMBL" id="JAYJJQ010000016">
    <property type="protein sequence ID" value="MEB3070653.1"/>
    <property type="molecule type" value="Genomic_DNA"/>
</dbReference>
<keyword evidence="1" id="KW-1133">Transmembrane helix</keyword>